<dbReference type="GO" id="GO:0140359">
    <property type="term" value="F:ABC-type transporter activity"/>
    <property type="evidence" value="ECO:0007669"/>
    <property type="project" value="InterPro"/>
</dbReference>
<keyword evidence="3" id="KW-1185">Reference proteome</keyword>
<feature type="transmembrane region" description="Helical" evidence="1">
    <location>
        <begin position="157"/>
        <end position="182"/>
    </location>
</feature>
<sequence>MPFIRSRLKTPGQRPSTLKSGRPIMDKAVVTALFKKDVLHLIKTKNLLLTLIIVPLIFSTVIPAALSGFVLFSDVKSMMDPAMLQMMDKMTAGLNAGEIHSLNEKFLYVFTNFLYPSLFLLIPIITSSAIAANSFAGEKERRTLESLLFSPITIKELFAGKLLASFLPSAAVSLASFILSGTVINTASYILMGHLIFPSAKWLVLILVLSPLVMIMTILLNIMISAKVKTYQEAQNIGGIIVLPVIGMLIGQFSGLFLLGIELMLILSLLVLLLNLFLFNRVLKYNNRNSLFENQIG</sequence>
<protein>
    <submittedName>
        <fullName evidence="2">ABC transporter permease subunit</fullName>
    </submittedName>
</protein>
<evidence type="ECO:0000256" key="1">
    <source>
        <dbReference type="SAM" id="Phobius"/>
    </source>
</evidence>
<keyword evidence="1" id="KW-0472">Membrane</keyword>
<name>A0A7X2S684_9BACI</name>
<feature type="transmembrane region" description="Helical" evidence="1">
    <location>
        <begin position="236"/>
        <end position="257"/>
    </location>
</feature>
<dbReference type="AlphaFoldDB" id="A0A7X2S684"/>
<reference evidence="2 3" key="1">
    <citation type="journal article" date="2017" name="Int. J. Syst. Evol. Microbiol.">
        <title>Bacillus mangrovi sp. nov., isolated from a sediment sample from a mangrove forest.</title>
        <authorList>
            <person name="Gupta V."/>
            <person name="Singh P.K."/>
            <person name="Korpole S."/>
            <person name="Tanuku N.R.S."/>
            <person name="Pinnaka A.K."/>
        </authorList>
    </citation>
    <scope>NUCLEOTIDE SEQUENCE [LARGE SCALE GENOMIC DNA]</scope>
    <source>
        <strain evidence="2 3">KCTC 33872</strain>
    </source>
</reference>
<evidence type="ECO:0000313" key="2">
    <source>
        <dbReference type="EMBL" id="MTH53541.1"/>
    </source>
</evidence>
<feature type="transmembrane region" description="Helical" evidence="1">
    <location>
        <begin position="113"/>
        <end position="136"/>
    </location>
</feature>
<gene>
    <name evidence="2" type="ORF">GKZ89_09015</name>
</gene>
<feature type="transmembrane region" description="Helical" evidence="1">
    <location>
        <begin position="47"/>
        <end position="72"/>
    </location>
</feature>
<accession>A0A7X2S684</accession>
<comment type="caution">
    <text evidence="2">The sequence shown here is derived from an EMBL/GenBank/DDBJ whole genome shotgun (WGS) entry which is preliminary data.</text>
</comment>
<dbReference type="PANTHER" id="PTHR43471">
    <property type="entry name" value="ABC TRANSPORTER PERMEASE"/>
    <property type="match status" value="1"/>
</dbReference>
<dbReference type="EMBL" id="WMIB01000007">
    <property type="protein sequence ID" value="MTH53541.1"/>
    <property type="molecule type" value="Genomic_DNA"/>
</dbReference>
<dbReference type="OrthoDB" id="72437at2"/>
<feature type="transmembrane region" description="Helical" evidence="1">
    <location>
        <begin position="202"/>
        <end position="224"/>
    </location>
</feature>
<dbReference type="Pfam" id="PF12679">
    <property type="entry name" value="ABC2_membrane_2"/>
    <property type="match status" value="1"/>
</dbReference>
<keyword evidence="1" id="KW-0812">Transmembrane</keyword>
<keyword evidence="1" id="KW-1133">Transmembrane helix</keyword>
<dbReference type="PANTHER" id="PTHR43471:SF1">
    <property type="entry name" value="ABC TRANSPORTER PERMEASE PROTEIN NOSY-RELATED"/>
    <property type="match status" value="1"/>
</dbReference>
<dbReference type="GO" id="GO:0005886">
    <property type="term" value="C:plasma membrane"/>
    <property type="evidence" value="ECO:0007669"/>
    <property type="project" value="UniProtKB-SubCell"/>
</dbReference>
<evidence type="ECO:0000313" key="3">
    <source>
        <dbReference type="Proteomes" id="UP000434639"/>
    </source>
</evidence>
<organism evidence="2 3">
    <name type="scientific">Metabacillus mangrovi</name>
    <dbReference type="NCBI Taxonomy" id="1491830"/>
    <lineage>
        <taxon>Bacteria</taxon>
        <taxon>Bacillati</taxon>
        <taxon>Bacillota</taxon>
        <taxon>Bacilli</taxon>
        <taxon>Bacillales</taxon>
        <taxon>Bacillaceae</taxon>
        <taxon>Metabacillus</taxon>
    </lineage>
</organism>
<dbReference type="Proteomes" id="UP000434639">
    <property type="component" value="Unassembled WGS sequence"/>
</dbReference>
<proteinExistence type="predicted"/>
<feature type="transmembrane region" description="Helical" evidence="1">
    <location>
        <begin position="263"/>
        <end position="283"/>
    </location>
</feature>